<dbReference type="Proteomes" id="UP001431783">
    <property type="component" value="Unassembled WGS sequence"/>
</dbReference>
<evidence type="ECO:0000256" key="2">
    <source>
        <dbReference type="ARBA" id="ARBA00022603"/>
    </source>
</evidence>
<dbReference type="InterPro" id="IPR007356">
    <property type="entry name" value="tRNA_m1G_MeTrfase_euk"/>
</dbReference>
<dbReference type="PANTHER" id="PTHR13563">
    <property type="entry name" value="TRNA (GUANINE-9-) METHYLTRANSFERASE"/>
    <property type="match status" value="1"/>
</dbReference>
<comment type="subcellular location">
    <subcellularLocation>
        <location evidence="1">Mitochondrion</location>
    </subcellularLocation>
</comment>
<evidence type="ECO:0000313" key="11">
    <source>
        <dbReference type="EMBL" id="KAK9883148.1"/>
    </source>
</evidence>
<dbReference type="InterPro" id="IPR025812">
    <property type="entry name" value="Trm10_C_MTase_dom"/>
</dbReference>
<name>A0AAW1UK95_9CUCU</name>
<dbReference type="CDD" id="cd18102">
    <property type="entry name" value="Trm10_MRRP1"/>
    <property type="match status" value="1"/>
</dbReference>
<gene>
    <name evidence="11" type="ORF">WA026_001346</name>
</gene>
<keyword evidence="6" id="KW-0809">Transit peptide</keyword>
<evidence type="ECO:0000256" key="3">
    <source>
        <dbReference type="ARBA" id="ARBA00022679"/>
    </source>
</evidence>
<evidence type="ECO:0000256" key="9">
    <source>
        <dbReference type="ARBA" id="ARBA00029803"/>
    </source>
</evidence>
<reference evidence="11 12" key="1">
    <citation type="submission" date="2023-03" db="EMBL/GenBank/DDBJ databases">
        <title>Genome insight into feeding habits of ladybird beetles.</title>
        <authorList>
            <person name="Li H.-S."/>
            <person name="Huang Y.-H."/>
            <person name="Pang H."/>
        </authorList>
    </citation>
    <scope>NUCLEOTIDE SEQUENCE [LARGE SCALE GENOMIC DNA]</scope>
    <source>
        <strain evidence="11">SYSU_2023b</strain>
        <tissue evidence="11">Whole body</tissue>
    </source>
</reference>
<dbReference type="PROSITE" id="PS51675">
    <property type="entry name" value="SAM_MT_TRM10"/>
    <property type="match status" value="1"/>
</dbReference>
<evidence type="ECO:0000259" key="10">
    <source>
        <dbReference type="PROSITE" id="PS51675"/>
    </source>
</evidence>
<keyword evidence="12" id="KW-1185">Reference proteome</keyword>
<evidence type="ECO:0000256" key="7">
    <source>
        <dbReference type="ARBA" id="ARBA00023054"/>
    </source>
</evidence>
<feature type="domain" description="SAM-dependent MTase TRM10-type" evidence="10">
    <location>
        <begin position="176"/>
        <end position="370"/>
    </location>
</feature>
<keyword evidence="5" id="KW-0819">tRNA processing</keyword>
<evidence type="ECO:0000256" key="8">
    <source>
        <dbReference type="ARBA" id="ARBA00023128"/>
    </source>
</evidence>
<dbReference type="GO" id="GO:0070131">
    <property type="term" value="P:positive regulation of mitochondrial translation"/>
    <property type="evidence" value="ECO:0007669"/>
    <property type="project" value="TreeGrafter"/>
</dbReference>
<dbReference type="GO" id="GO:0005654">
    <property type="term" value="C:nucleoplasm"/>
    <property type="evidence" value="ECO:0007669"/>
    <property type="project" value="TreeGrafter"/>
</dbReference>
<organism evidence="11 12">
    <name type="scientific">Henosepilachna vigintioctopunctata</name>
    <dbReference type="NCBI Taxonomy" id="420089"/>
    <lineage>
        <taxon>Eukaryota</taxon>
        <taxon>Metazoa</taxon>
        <taxon>Ecdysozoa</taxon>
        <taxon>Arthropoda</taxon>
        <taxon>Hexapoda</taxon>
        <taxon>Insecta</taxon>
        <taxon>Pterygota</taxon>
        <taxon>Neoptera</taxon>
        <taxon>Endopterygota</taxon>
        <taxon>Coleoptera</taxon>
        <taxon>Polyphaga</taxon>
        <taxon>Cucujiformia</taxon>
        <taxon>Coccinelloidea</taxon>
        <taxon>Coccinellidae</taxon>
        <taxon>Epilachninae</taxon>
        <taxon>Epilachnini</taxon>
        <taxon>Henosepilachna</taxon>
    </lineage>
</organism>
<dbReference type="FunFam" id="3.40.1280.30:FF:000003">
    <property type="entry name" value="tRNA methyltransferase 10C, mitochondrial RNase P subunit"/>
    <property type="match status" value="1"/>
</dbReference>
<keyword evidence="7" id="KW-0175">Coiled coil</keyword>
<evidence type="ECO:0000256" key="1">
    <source>
        <dbReference type="ARBA" id="ARBA00004173"/>
    </source>
</evidence>
<dbReference type="PANTHER" id="PTHR13563:SF5">
    <property type="entry name" value="TRNA METHYLTRANSFERASE 10 HOMOLOG C"/>
    <property type="match status" value="1"/>
</dbReference>
<dbReference type="InterPro" id="IPR038459">
    <property type="entry name" value="MT_TRM10-typ_sf"/>
</dbReference>
<keyword evidence="2" id="KW-0489">Methyltransferase</keyword>
<keyword evidence="3" id="KW-0808">Transferase</keyword>
<dbReference type="GO" id="GO:0008168">
    <property type="term" value="F:methyltransferase activity"/>
    <property type="evidence" value="ECO:0007669"/>
    <property type="project" value="UniProtKB-KW"/>
</dbReference>
<dbReference type="GO" id="GO:0005739">
    <property type="term" value="C:mitochondrion"/>
    <property type="evidence" value="ECO:0007669"/>
    <property type="project" value="UniProtKB-SubCell"/>
</dbReference>
<evidence type="ECO:0000256" key="6">
    <source>
        <dbReference type="ARBA" id="ARBA00022946"/>
    </source>
</evidence>
<dbReference type="GO" id="GO:0000049">
    <property type="term" value="F:tRNA binding"/>
    <property type="evidence" value="ECO:0007669"/>
    <property type="project" value="TreeGrafter"/>
</dbReference>
<evidence type="ECO:0000256" key="5">
    <source>
        <dbReference type="ARBA" id="ARBA00022694"/>
    </source>
</evidence>
<evidence type="ECO:0000256" key="4">
    <source>
        <dbReference type="ARBA" id="ARBA00022691"/>
    </source>
</evidence>
<dbReference type="Gene3D" id="3.40.1280.30">
    <property type="match status" value="1"/>
</dbReference>
<keyword evidence="4" id="KW-0949">S-adenosyl-L-methionine</keyword>
<sequence>MHSLGKTLYKLCQWNTCGVLKIPPHINCPVFKQKLSACNFSTEAAQNEEYSILEEVCQGDKEIEHKLKVLMLEVELNRQEGHLVPENHEMKAKHYTELLKLNSRSKRKKYLEFLFKICRKEDNRKRKKEEKALEFQKKKETIPPKNIPFEQFVQTYSLQHNNFFLRIRDKTINNMFNNKLIQAMRFGQKLIIDCGYYNKMTDVENANCAKQIMMLFGDNRLAEDPFDLHLCNFNKNSNLAEMLQKKIDTLYNPEFPINIHEQSYLDLFPKRNLVYLTPHCKEEMQYYDHDALYIIGGIVDKMNQEPLSMAKAKQENLQMMKLPLDKYLLWTGGSGKSLTLNQVLNILIDVKNTGNWEYAFRHVPRRKLMKMEENEIENVRNDLIRQKQKWTPNLENVHRFSFNKGPKEVKKWDNRKKIVSVTSLFRE</sequence>
<protein>
    <recommendedName>
        <fullName evidence="9">RNA (guanine-9-)-methyltransferase domain-containing protein 1</fullName>
    </recommendedName>
</protein>
<accession>A0AAW1UK95</accession>
<dbReference type="EMBL" id="JARQZJ010000091">
    <property type="protein sequence ID" value="KAK9883148.1"/>
    <property type="molecule type" value="Genomic_DNA"/>
</dbReference>
<comment type="caution">
    <text evidence="11">The sequence shown here is derived from an EMBL/GenBank/DDBJ whole genome shotgun (WGS) entry which is preliminary data.</text>
</comment>
<proteinExistence type="predicted"/>
<dbReference type="GO" id="GO:0097745">
    <property type="term" value="P:mitochondrial tRNA 5'-end processing"/>
    <property type="evidence" value="ECO:0007669"/>
    <property type="project" value="TreeGrafter"/>
</dbReference>
<dbReference type="GO" id="GO:0032259">
    <property type="term" value="P:methylation"/>
    <property type="evidence" value="ECO:0007669"/>
    <property type="project" value="UniProtKB-KW"/>
</dbReference>
<evidence type="ECO:0000313" key="12">
    <source>
        <dbReference type="Proteomes" id="UP001431783"/>
    </source>
</evidence>
<dbReference type="InterPro" id="IPR028564">
    <property type="entry name" value="MT_TRM10-typ"/>
</dbReference>
<dbReference type="AlphaFoldDB" id="A0AAW1UK95"/>
<keyword evidence="8" id="KW-0496">Mitochondrion</keyword>